<feature type="binding site" evidence="1">
    <location>
        <position position="216"/>
    </location>
    <ligand>
        <name>Fe cation</name>
        <dbReference type="ChEBI" id="CHEBI:24875"/>
    </ligand>
</feature>
<dbReference type="Proteomes" id="UP000219440">
    <property type="component" value="Unassembled WGS sequence"/>
</dbReference>
<feature type="transmembrane region" description="Helical" evidence="1">
    <location>
        <begin position="38"/>
        <end position="60"/>
    </location>
</feature>
<comment type="subcellular location">
    <subcellularLocation>
        <location evidence="1">Cell membrane</location>
        <topology evidence="1">Multi-pass membrane protein</topology>
    </subcellularLocation>
</comment>
<dbReference type="GO" id="GO:0016121">
    <property type="term" value="P:carotene catabolic process"/>
    <property type="evidence" value="ECO:0007669"/>
    <property type="project" value="UniProtKB-UniRule"/>
</dbReference>
<dbReference type="GO" id="GO:0005886">
    <property type="term" value="C:plasma membrane"/>
    <property type="evidence" value="ECO:0007669"/>
    <property type="project" value="UniProtKB-SubCell"/>
</dbReference>
<comment type="catalytic activity">
    <reaction evidence="1">
        <text>all-trans-beta-carotene + O2 = 2 all-trans-retinal</text>
        <dbReference type="Rhea" id="RHEA:32887"/>
        <dbReference type="ChEBI" id="CHEBI:15379"/>
        <dbReference type="ChEBI" id="CHEBI:17579"/>
        <dbReference type="ChEBI" id="CHEBI:17898"/>
        <dbReference type="EC" id="1.13.11.63"/>
    </reaction>
</comment>
<dbReference type="EMBL" id="OCST01000001">
    <property type="protein sequence ID" value="SOE53728.1"/>
    <property type="molecule type" value="Genomic_DNA"/>
</dbReference>
<evidence type="ECO:0000313" key="2">
    <source>
        <dbReference type="EMBL" id="SOE53728.1"/>
    </source>
</evidence>
<proteinExistence type="inferred from homology"/>
<keyword evidence="1" id="KW-1133">Transmembrane helix</keyword>
<feature type="binding site" evidence="1">
    <location>
        <position position="54"/>
    </location>
    <ligand>
        <name>Fe cation</name>
        <dbReference type="ChEBI" id="CHEBI:24875"/>
    </ligand>
</feature>
<accession>A0A2C8YSW0</accession>
<dbReference type="AlphaFoldDB" id="A0A2C8YSW0"/>
<gene>
    <name evidence="2" type="ORF">SAMN06296378_0597</name>
</gene>
<keyword evidence="1" id="KW-0560">Oxidoreductase</keyword>
<feature type="transmembrane region" description="Helical" evidence="1">
    <location>
        <begin position="235"/>
        <end position="257"/>
    </location>
</feature>
<keyword evidence="1" id="KW-0479">Metal-binding</keyword>
<organism evidence="2 3">
    <name type="scientific">Salinibacterium xinjiangense</name>
    <dbReference type="NCBI Taxonomy" id="386302"/>
    <lineage>
        <taxon>Bacteria</taxon>
        <taxon>Bacillati</taxon>
        <taxon>Actinomycetota</taxon>
        <taxon>Actinomycetes</taxon>
        <taxon>Micrococcales</taxon>
        <taxon>Microbacteriaceae</taxon>
        <taxon>Salinibacterium</taxon>
    </lineage>
</organism>
<feature type="binding site" evidence="1">
    <location>
        <position position="220"/>
    </location>
    <ligand>
        <name>Fe cation</name>
        <dbReference type="ChEBI" id="CHEBI:24875"/>
    </ligand>
</feature>
<keyword evidence="1" id="KW-0223">Dioxygenase</keyword>
<keyword evidence="1" id="KW-0812">Transmembrane</keyword>
<dbReference type="Pfam" id="PF15461">
    <property type="entry name" value="BCD"/>
    <property type="match status" value="1"/>
</dbReference>
<feature type="transmembrane region" description="Helical" evidence="1">
    <location>
        <begin position="269"/>
        <end position="290"/>
    </location>
</feature>
<keyword evidence="1" id="KW-1003">Cell membrane</keyword>
<protein>
    <recommendedName>
        <fullName evidence="1">Probable beta-carotene 15,15'-dioxygenase</fullName>
        <ecNumber evidence="1">1.13.11.63</ecNumber>
    </recommendedName>
</protein>
<keyword evidence="1" id="KW-0472">Membrane</keyword>
<dbReference type="HAMAP" id="MF_02093">
    <property type="entry name" value="Beta_carotene_diox"/>
    <property type="match status" value="1"/>
</dbReference>
<evidence type="ECO:0000313" key="3">
    <source>
        <dbReference type="Proteomes" id="UP000219440"/>
    </source>
</evidence>
<feature type="binding site" evidence="1">
    <location>
        <position position="110"/>
    </location>
    <ligand>
        <name>Fe cation</name>
        <dbReference type="ChEBI" id="CHEBI:24875"/>
    </ligand>
</feature>
<keyword evidence="1" id="KW-0408">Iron</keyword>
<dbReference type="GO" id="GO:0005506">
    <property type="term" value="F:iron ion binding"/>
    <property type="evidence" value="ECO:0007669"/>
    <property type="project" value="UniProtKB-UniRule"/>
</dbReference>
<dbReference type="OrthoDB" id="8779153at2"/>
<dbReference type="EC" id="1.13.11.63" evidence="1"/>
<dbReference type="GO" id="GO:0010436">
    <property type="term" value="F:carotenoid dioxygenase activity"/>
    <property type="evidence" value="ECO:0007669"/>
    <property type="project" value="UniProtKB-UniRule"/>
</dbReference>
<dbReference type="NCBIfam" id="TIGR03753">
    <property type="entry name" value="blh_monoox"/>
    <property type="match status" value="1"/>
</dbReference>
<dbReference type="GO" id="GO:0003834">
    <property type="term" value="F:beta-carotene 15,15'-dioxygenase activity"/>
    <property type="evidence" value="ECO:0007669"/>
    <property type="project" value="UniProtKB-EC"/>
</dbReference>
<keyword evidence="2" id="KW-0503">Monooxygenase</keyword>
<dbReference type="InterPro" id="IPR022270">
    <property type="entry name" value="Blh_diox"/>
</dbReference>
<sequence>MTTIAVRRPPLETYLFCGFSLVAVVVFLTPAVAPPLQAQVVVLGVLAAVLGLPHGALDPLIARRLGLWKGPAGFAVFNLGYLGAVVAVVLLWLLNPIASLVVFLAVSAVHFGADWNGDRPIWLRITAGVGLLSLPSLGHRVEVAGLYETLAPGGGEAISTVQFWIAPVALIGMLVGAVLAFRRRRPNESVELVLAALLAVVAPPLVFFAIYFCALHSVRHLRSGFRAESRGRLTALIVVLYTAVPILAAVAVLLVSLSAGPVVAVDDRLLQIVFIGLAGLTVPHMILVGLESRRGARAMVDA</sequence>
<dbReference type="RefSeq" id="WP_097059705.1">
    <property type="nucleotide sequence ID" value="NZ_BMLC01000002.1"/>
</dbReference>
<name>A0A2C8YSW0_9MICO</name>
<comment type="similarity">
    <text evidence="1">Belongs to the Brp/Blh beta-carotene diooxygenase family.</text>
</comment>
<comment type="function">
    <text evidence="1">Catalyzes the cleavage of beta-carotene at its central double bond (15,15') to yield two molecules of all-trans-retinal.</text>
</comment>
<feature type="transmembrane region" description="Helical" evidence="1">
    <location>
        <begin position="193"/>
        <end position="214"/>
    </location>
</feature>
<reference evidence="2 3" key="1">
    <citation type="submission" date="2017-09" db="EMBL/GenBank/DDBJ databases">
        <authorList>
            <person name="Ehlers B."/>
            <person name="Leendertz F.H."/>
        </authorList>
    </citation>
    <scope>NUCLEOTIDE SEQUENCE [LARGE SCALE GENOMIC DNA]</scope>
    <source>
        <strain evidence="2 3">CGMCC 1.05381</strain>
    </source>
</reference>
<feature type="transmembrane region" description="Helical" evidence="1">
    <location>
        <begin position="163"/>
        <end position="181"/>
    </location>
</feature>
<comment type="cofactor">
    <cofactor evidence="1">
        <name>Fe(2+)</name>
        <dbReference type="ChEBI" id="CHEBI:29033"/>
    </cofactor>
</comment>
<feature type="transmembrane region" description="Helical" evidence="1">
    <location>
        <begin position="12"/>
        <end position="32"/>
    </location>
</feature>
<dbReference type="GO" id="GO:0004497">
    <property type="term" value="F:monooxygenase activity"/>
    <property type="evidence" value="ECO:0007669"/>
    <property type="project" value="UniProtKB-KW"/>
</dbReference>
<evidence type="ECO:0000256" key="1">
    <source>
        <dbReference type="HAMAP-Rule" id="MF_02093"/>
    </source>
</evidence>
<keyword evidence="3" id="KW-1185">Reference proteome</keyword>
<feature type="transmembrane region" description="Helical" evidence="1">
    <location>
        <begin position="72"/>
        <end position="91"/>
    </location>
</feature>